<feature type="region of interest" description="Disordered" evidence="1">
    <location>
        <begin position="504"/>
        <end position="636"/>
    </location>
</feature>
<feature type="domain" description="DUF8032" evidence="2">
    <location>
        <begin position="392"/>
        <end position="486"/>
    </location>
</feature>
<feature type="compositionally biased region" description="Low complexity" evidence="1">
    <location>
        <begin position="297"/>
        <end position="319"/>
    </location>
</feature>
<feature type="compositionally biased region" description="Pro residues" evidence="1">
    <location>
        <begin position="345"/>
        <end position="354"/>
    </location>
</feature>
<dbReference type="PANTHER" id="PTHR22949">
    <property type="entry name" value="WHITE COLLAR 2 PROTEIN WC2"/>
    <property type="match status" value="1"/>
</dbReference>
<feature type="compositionally biased region" description="Low complexity" evidence="1">
    <location>
        <begin position="96"/>
        <end position="107"/>
    </location>
</feature>
<feature type="compositionally biased region" description="Polar residues" evidence="1">
    <location>
        <begin position="587"/>
        <end position="605"/>
    </location>
</feature>
<feature type="compositionally biased region" description="Low complexity" evidence="1">
    <location>
        <begin position="262"/>
        <end position="287"/>
    </location>
</feature>
<dbReference type="EMBL" id="CAOQHR010000011">
    <property type="protein sequence ID" value="CAI6341271.1"/>
    <property type="molecule type" value="Genomic_DNA"/>
</dbReference>
<dbReference type="OrthoDB" id="5599902at2759"/>
<gene>
    <name evidence="3" type="ORF">PDIGIT_LOCUS14467</name>
</gene>
<keyword evidence="4" id="KW-1185">Reference proteome</keyword>
<feature type="region of interest" description="Disordered" evidence="1">
    <location>
        <begin position="1"/>
        <end position="382"/>
    </location>
</feature>
<comment type="caution">
    <text evidence="3">The sequence shown here is derived from an EMBL/GenBank/DDBJ whole genome shotgun (WGS) entry which is preliminary data.</text>
</comment>
<evidence type="ECO:0000259" key="2">
    <source>
        <dbReference type="Pfam" id="PF26087"/>
    </source>
</evidence>
<dbReference type="InterPro" id="IPR058345">
    <property type="entry name" value="DUF8032"/>
</dbReference>
<name>A0A9W4XWR1_9PLEO</name>
<evidence type="ECO:0000313" key="3">
    <source>
        <dbReference type="EMBL" id="CAI6341271.1"/>
    </source>
</evidence>
<feature type="compositionally biased region" description="Polar residues" evidence="1">
    <location>
        <begin position="1"/>
        <end position="10"/>
    </location>
</feature>
<dbReference type="AlphaFoldDB" id="A0A9W4XWR1"/>
<feature type="compositionally biased region" description="Basic residues" evidence="1">
    <location>
        <begin position="108"/>
        <end position="121"/>
    </location>
</feature>
<protein>
    <recommendedName>
        <fullName evidence="2">DUF8032 domain-containing protein</fullName>
    </recommendedName>
</protein>
<dbReference type="PANTHER" id="PTHR22949:SF0">
    <property type="entry name" value="RE27538P"/>
    <property type="match status" value="1"/>
</dbReference>
<dbReference type="Proteomes" id="UP001152607">
    <property type="component" value="Unassembled WGS sequence"/>
</dbReference>
<feature type="compositionally biased region" description="Low complexity" evidence="1">
    <location>
        <begin position="68"/>
        <end position="89"/>
    </location>
</feature>
<dbReference type="Pfam" id="PF26087">
    <property type="entry name" value="DUF8032"/>
    <property type="match status" value="1"/>
</dbReference>
<feature type="compositionally biased region" description="Pro residues" evidence="1">
    <location>
        <begin position="34"/>
        <end position="46"/>
    </location>
</feature>
<organism evidence="3 4">
    <name type="scientific">Periconia digitata</name>
    <dbReference type="NCBI Taxonomy" id="1303443"/>
    <lineage>
        <taxon>Eukaryota</taxon>
        <taxon>Fungi</taxon>
        <taxon>Dikarya</taxon>
        <taxon>Ascomycota</taxon>
        <taxon>Pezizomycotina</taxon>
        <taxon>Dothideomycetes</taxon>
        <taxon>Pleosporomycetidae</taxon>
        <taxon>Pleosporales</taxon>
        <taxon>Massarineae</taxon>
        <taxon>Periconiaceae</taxon>
        <taxon>Periconia</taxon>
    </lineage>
</organism>
<reference evidence="3" key="1">
    <citation type="submission" date="2023-01" db="EMBL/GenBank/DDBJ databases">
        <authorList>
            <person name="Van Ghelder C."/>
            <person name="Rancurel C."/>
        </authorList>
    </citation>
    <scope>NUCLEOTIDE SEQUENCE</scope>
    <source>
        <strain evidence="3">CNCM I-4278</strain>
    </source>
</reference>
<feature type="compositionally biased region" description="Low complexity" evidence="1">
    <location>
        <begin position="183"/>
        <end position="201"/>
    </location>
</feature>
<accession>A0A9W4XWR1</accession>
<feature type="compositionally biased region" description="Polar residues" evidence="1">
    <location>
        <begin position="320"/>
        <end position="337"/>
    </location>
</feature>
<feature type="compositionally biased region" description="Low complexity" evidence="1">
    <location>
        <begin position="130"/>
        <end position="139"/>
    </location>
</feature>
<feature type="compositionally biased region" description="Low complexity" evidence="1">
    <location>
        <begin position="572"/>
        <end position="582"/>
    </location>
</feature>
<feature type="region of interest" description="Disordered" evidence="1">
    <location>
        <begin position="699"/>
        <end position="741"/>
    </location>
</feature>
<sequence>MLQQRPSSSMHAAPSLKASPQPPRAGGYMHHPHPSQPGLPPPIHQPPHPHHPHQQQQQQHHPRPGVLHQQQQQQQQQQAAQQQHQQHQQAQHHHQQQQQQQQQAQHPQHPHTQHAAQHHQAHPGSPHPSQPAQSPAQAHYPSPHPSNPQGQPPHQSPYVQQIQQPPAPSQQPQDVPYYGGAHPSPYSTNSAPSNYSSSETPELMAAATMNRPGFPPIYHTPQSNSPASVQSPQHDQHGRPIYGQPPVQQSMYYTPYGSTSVQQSPYTQHPSTQQQQPPQPQQQQQQQMPTGSLIISHQANQQMHHPHPAHAQQQQQQQPMTGSPKSRMPQTPLTRPPSNLGGAPQAPPQAPPGGTPGMHGGPPNAANINPNAAPGPIPATTPLVVRQDQNGVQWIAFEYSRDRVKMEYTIRCDVESISVDDLPADFKTENCVYPRACCHKDAYKGNRLHYETECNTVGWALAQLNPCLRGKRGLIQRAVDSWRNSNQDPRLRSRRVRRMAKMNNRKSVQANHMAGPGGPAAPGVPNSAGLPAPPPQQSMPMGAPQMHHHHEHPGGPQGGSNDVSDNTHHHQPPNGQQSSSPSEVRHTQNFYPSFPTTDSVGSSSGMPPIHDGMGHHPPHHASGVSVSKQEQDEEERKVAMFGDLPENKRRKFILVDDAQRGTRVRVRVTLDSVKMEEMPDSYRKINSVFPRSYFAMQMTSPPASPRGSRVFDDEPDNESDPSFPLGGRTSVPVPTLDGEVSVPKPRLTRAKRSKEITLNDLGYRMSWSQSRVFAGRTLFLQKSLDAYRNKMRSSIMGAGQDVATVAPHFETRIGKRRWNERIEKSKKRGREGSP</sequence>
<feature type="compositionally biased region" description="Pro residues" evidence="1">
    <location>
        <begin position="142"/>
        <end position="155"/>
    </location>
</feature>
<feature type="compositionally biased region" description="Polar residues" evidence="1">
    <location>
        <begin position="220"/>
        <end position="233"/>
    </location>
</feature>
<evidence type="ECO:0000313" key="4">
    <source>
        <dbReference type="Proteomes" id="UP001152607"/>
    </source>
</evidence>
<evidence type="ECO:0000256" key="1">
    <source>
        <dbReference type="SAM" id="MobiDB-lite"/>
    </source>
</evidence>
<proteinExistence type="predicted"/>
<feature type="compositionally biased region" description="Low complexity" evidence="1">
    <location>
        <begin position="361"/>
        <end position="372"/>
    </location>
</feature>
<feature type="compositionally biased region" description="Polar residues" evidence="1">
    <location>
        <begin position="246"/>
        <end position="261"/>
    </location>
</feature>